<sequence>MSPLKRRQFTQLAAASLTSTIVADLSSKVLAQNSEPSQEVIYGVNLLSASKEQNRENQTPSVELSVADLATGKVLSKASVPVLSVENLSSRPKTPRAFFLPDYDRITKLIVLADGTIVISTVSSTRNGYFNYLISIGGIASTVESITSAKFTAQTVLDFEKSNQTVDSLLSLPKNQVISLVGTEGITPFAFRTLDLNTGKILSGDDLGLPQLPPTHRFANLCQDPKGNIFATEISSEGVPVLVSMNLQDKAIATGKVKIQRLTPLNFEGRPLVNDVKDLAFSSSGQLYALAADNRVKNNALFTVDVKTGKMGLVSELAVEKFAFSPKA</sequence>
<reference evidence="1 2" key="1">
    <citation type="submission" date="2016-11" db="EMBL/GenBank/DDBJ databases">
        <title>Draft Genome Sequences of Nine Cyanobacterial Strains from Diverse Habitats.</title>
        <authorList>
            <person name="Zhu T."/>
            <person name="Hou S."/>
            <person name="Lu X."/>
            <person name="Hess W.R."/>
        </authorList>
    </citation>
    <scope>NUCLEOTIDE SEQUENCE [LARGE SCALE GENOMIC DNA]</scope>
    <source>
        <strain evidence="1 2">NIES-592</strain>
    </source>
</reference>
<keyword evidence="2" id="KW-1185">Reference proteome</keyword>
<name>A0A1U7GX83_9CYAN</name>
<dbReference type="RefSeq" id="WP_073556359.1">
    <property type="nucleotide sequence ID" value="NZ_MRCA01000009.1"/>
</dbReference>
<dbReference type="Proteomes" id="UP000186391">
    <property type="component" value="Unassembled WGS sequence"/>
</dbReference>
<dbReference type="AlphaFoldDB" id="A0A1U7GX83"/>
<protein>
    <submittedName>
        <fullName evidence="1">Uncharacterized protein</fullName>
    </submittedName>
</protein>
<evidence type="ECO:0000313" key="2">
    <source>
        <dbReference type="Proteomes" id="UP000186391"/>
    </source>
</evidence>
<dbReference type="EMBL" id="MRCA01000009">
    <property type="protein sequence ID" value="OKH12889.1"/>
    <property type="molecule type" value="Genomic_DNA"/>
</dbReference>
<gene>
    <name evidence="1" type="ORF">NIES592_16865</name>
</gene>
<accession>A0A1U7GX83</accession>
<evidence type="ECO:0000313" key="1">
    <source>
        <dbReference type="EMBL" id="OKH12889.1"/>
    </source>
</evidence>
<dbReference type="SUPFAM" id="SSF101898">
    <property type="entry name" value="NHL repeat"/>
    <property type="match status" value="1"/>
</dbReference>
<dbReference type="OrthoDB" id="482897at2"/>
<comment type="caution">
    <text evidence="1">The sequence shown here is derived from an EMBL/GenBank/DDBJ whole genome shotgun (WGS) entry which is preliminary data.</text>
</comment>
<proteinExistence type="predicted"/>
<organism evidence="1 2">
    <name type="scientific">Fischerella major NIES-592</name>
    <dbReference type="NCBI Taxonomy" id="210994"/>
    <lineage>
        <taxon>Bacteria</taxon>
        <taxon>Bacillati</taxon>
        <taxon>Cyanobacteriota</taxon>
        <taxon>Cyanophyceae</taxon>
        <taxon>Nostocales</taxon>
        <taxon>Hapalosiphonaceae</taxon>
        <taxon>Fischerella</taxon>
    </lineage>
</organism>